<proteinExistence type="inferred from homology"/>
<evidence type="ECO:0000313" key="10">
    <source>
        <dbReference type="EMBL" id="KAG6375921.1"/>
    </source>
</evidence>
<gene>
    <name evidence="10" type="ORF">JVT61DRAFT_2789</name>
</gene>
<comment type="subcellular location">
    <subcellularLocation>
        <location evidence="2">Cytoplasm</location>
    </subcellularLocation>
    <subcellularLocation>
        <location evidence="1">Nucleus</location>
    </subcellularLocation>
</comment>
<dbReference type="Proteomes" id="UP000683000">
    <property type="component" value="Unassembled WGS sequence"/>
</dbReference>
<dbReference type="InterPro" id="IPR038881">
    <property type="entry name" value="Yae1-like"/>
</dbReference>
<feature type="compositionally biased region" description="Basic and acidic residues" evidence="8">
    <location>
        <begin position="136"/>
        <end position="148"/>
    </location>
</feature>
<organism evidence="10 11">
    <name type="scientific">Boletus reticuloceps</name>
    <dbReference type="NCBI Taxonomy" id="495285"/>
    <lineage>
        <taxon>Eukaryota</taxon>
        <taxon>Fungi</taxon>
        <taxon>Dikarya</taxon>
        <taxon>Basidiomycota</taxon>
        <taxon>Agaricomycotina</taxon>
        <taxon>Agaricomycetes</taxon>
        <taxon>Agaricomycetidae</taxon>
        <taxon>Boletales</taxon>
        <taxon>Boletineae</taxon>
        <taxon>Boletaceae</taxon>
        <taxon>Boletoideae</taxon>
        <taxon>Boletus</taxon>
    </lineage>
</organism>
<dbReference type="PANTHER" id="PTHR18829">
    <property type="entry name" value="PROTEIN YAE1 HOMOLOG"/>
    <property type="match status" value="1"/>
</dbReference>
<evidence type="ECO:0000256" key="7">
    <source>
        <dbReference type="ARBA" id="ARBA00023242"/>
    </source>
</evidence>
<evidence type="ECO:0000256" key="6">
    <source>
        <dbReference type="ARBA" id="ARBA00022490"/>
    </source>
</evidence>
<evidence type="ECO:0000256" key="3">
    <source>
        <dbReference type="ARBA" id="ARBA00007096"/>
    </source>
</evidence>
<dbReference type="GO" id="GO:0005737">
    <property type="term" value="C:cytoplasm"/>
    <property type="evidence" value="ECO:0007669"/>
    <property type="project" value="UniProtKB-SubCell"/>
</dbReference>
<comment type="similarity">
    <text evidence="3">Belongs to the YAE1 family.</text>
</comment>
<evidence type="ECO:0000256" key="8">
    <source>
        <dbReference type="SAM" id="MobiDB-lite"/>
    </source>
</evidence>
<keyword evidence="6" id="KW-0963">Cytoplasm</keyword>
<comment type="caution">
    <text evidence="10">The sequence shown here is derived from an EMBL/GenBank/DDBJ whole genome shotgun (WGS) entry which is preliminary data.</text>
</comment>
<dbReference type="Pfam" id="PF09811">
    <property type="entry name" value="Yae1_N"/>
    <property type="match status" value="1"/>
</dbReference>
<evidence type="ECO:0000256" key="4">
    <source>
        <dbReference type="ARBA" id="ARBA00017286"/>
    </source>
</evidence>
<evidence type="ECO:0000256" key="5">
    <source>
        <dbReference type="ARBA" id="ARBA00018400"/>
    </source>
</evidence>
<evidence type="ECO:0000259" key="9">
    <source>
        <dbReference type="Pfam" id="PF09811"/>
    </source>
</evidence>
<feature type="domain" description="Essential protein Yae1 N-terminal" evidence="9">
    <location>
        <begin position="32"/>
        <end position="71"/>
    </location>
</feature>
<dbReference type="EMBL" id="JAGFBS010000013">
    <property type="protein sequence ID" value="KAG6375921.1"/>
    <property type="molecule type" value="Genomic_DNA"/>
</dbReference>
<dbReference type="AlphaFoldDB" id="A0A8I3AAQ4"/>
<feature type="region of interest" description="Disordered" evidence="8">
    <location>
        <begin position="119"/>
        <end position="148"/>
    </location>
</feature>
<sequence length="170" mass="18386">MDPDSPWEENPDMNHVPEAEWTKITSEFTNAGYREGIIAGKEAFLQAGFDAGFADVGVPLGRELGNLRGVAAAIRAQILSTQSAESVDLEEIRSISSGLSSIRFADIAPRDLEAEQHAKEHLDVDDPAIIENSDSGSEKAPQERPTMEDMAKLKERLASLSTKLGLPVLA</sequence>
<keyword evidence="11" id="KW-1185">Reference proteome</keyword>
<dbReference type="GO" id="GO:0005634">
    <property type="term" value="C:nucleus"/>
    <property type="evidence" value="ECO:0007669"/>
    <property type="project" value="UniProtKB-SubCell"/>
</dbReference>
<evidence type="ECO:0000313" key="11">
    <source>
        <dbReference type="Proteomes" id="UP000683000"/>
    </source>
</evidence>
<accession>A0A8I3AAQ4</accession>
<dbReference type="OrthoDB" id="20086at2759"/>
<keyword evidence="7" id="KW-0539">Nucleus</keyword>
<reference evidence="10" key="1">
    <citation type="submission" date="2021-03" db="EMBL/GenBank/DDBJ databases">
        <title>Evolutionary innovations through gain and loss of genes in the ectomycorrhizal Boletales.</title>
        <authorList>
            <person name="Wu G."/>
            <person name="Miyauchi S."/>
            <person name="Morin E."/>
            <person name="Yang Z.-L."/>
            <person name="Xu J."/>
            <person name="Martin F.M."/>
        </authorList>
    </citation>
    <scope>NUCLEOTIDE SEQUENCE</scope>
    <source>
        <strain evidence="10">BR01</strain>
    </source>
</reference>
<name>A0A8I3AAQ4_9AGAM</name>
<protein>
    <recommendedName>
        <fullName evidence="5">Protein YAE1</fullName>
    </recommendedName>
    <alternativeName>
        <fullName evidence="4">Protein yae1</fullName>
    </alternativeName>
</protein>
<dbReference type="PANTHER" id="PTHR18829:SF0">
    <property type="entry name" value="PROTEIN YAE1 HOMOLOG"/>
    <property type="match status" value="1"/>
</dbReference>
<dbReference type="InterPro" id="IPR019191">
    <property type="entry name" value="Essential_protein_Yae1_N"/>
</dbReference>
<evidence type="ECO:0000256" key="1">
    <source>
        <dbReference type="ARBA" id="ARBA00004123"/>
    </source>
</evidence>
<evidence type="ECO:0000256" key="2">
    <source>
        <dbReference type="ARBA" id="ARBA00004496"/>
    </source>
</evidence>